<dbReference type="PANTHER" id="PTHR30258:SF1">
    <property type="entry name" value="PROTEIN TRANSPORT PROTEIN HOFB HOMOLOG"/>
    <property type="match status" value="1"/>
</dbReference>
<dbReference type="PROSITE" id="PS00662">
    <property type="entry name" value="T2SP_E"/>
    <property type="match status" value="1"/>
</dbReference>
<name>A0ABU9CL06_9BURK</name>
<accession>A0ABU9CL06</accession>
<dbReference type="InterPro" id="IPR007831">
    <property type="entry name" value="T2SS_GspE_N"/>
</dbReference>
<evidence type="ECO:0000313" key="5">
    <source>
        <dbReference type="EMBL" id="MEK8052496.1"/>
    </source>
</evidence>
<keyword evidence="2" id="KW-0547">Nucleotide-binding</keyword>
<gene>
    <name evidence="5" type="ORF">AACH10_19745</name>
</gene>
<dbReference type="InterPro" id="IPR037257">
    <property type="entry name" value="T2SS_E_N_sf"/>
</dbReference>
<reference evidence="5 6" key="1">
    <citation type="submission" date="2024-04" db="EMBL/GenBank/DDBJ databases">
        <title>Novel species of the genus Ideonella isolated from streams.</title>
        <authorList>
            <person name="Lu H."/>
        </authorList>
    </citation>
    <scope>NUCLEOTIDE SEQUENCE [LARGE SCALE GENOMIC DNA]</scope>
    <source>
        <strain evidence="5 6">DXS22W</strain>
    </source>
</reference>
<comment type="similarity">
    <text evidence="1">Belongs to the GSP E family.</text>
</comment>
<sequence>MTPLSLPTRVPDAPALVPAALLATVRAEAAAGAGRVTELLARHTGLAGAALARALQPWCGWPLLPAGRLEDAGDGESDDVLLPFIEAVSRQCVALRDADGGVTLALADPFDEGTQAWLRLRLLAHPRPAVRWRLADGDALRALLQRREQNTRTAASLDSGRGDAGHHGALDLDPALWRGDADPVVRLVNATLYDALNVHASDVHLACDGDGLAIHHRLDGVLVPAGRIDGRAAAQQAVSRLKVLAELDIAEQRLPQDGRLALRLGPRQVDLRLSVMPGIHGEDAVLRVLDRRRLAAADGRITLETLGLTPNDAAFARRLAGLPYGLFLVTGPTGSGKTTTLYALLGERRHDRDKVITIEDPVEYELPGVLQIPVNEAKGLSFARGLRSVLRHDPDRIMVGEIRDGETAQIAVQAALTGHQVLATVHANNAVDVIGRMASMGVDPYNLAAALNGVLAQRLLRQTCATCAGSGCLACRGSGLRGRRAITETLRVDDTLRTLIGERAPLARVRAAARALGARPLRESAQALVDQGLTTQAEADRVTIAEDLA</sequence>
<dbReference type="CDD" id="cd01129">
    <property type="entry name" value="PulE-GspE-like"/>
    <property type="match status" value="1"/>
</dbReference>
<keyword evidence="3" id="KW-0067">ATP-binding</keyword>
<dbReference type="Pfam" id="PF00437">
    <property type="entry name" value="T2SSE"/>
    <property type="match status" value="1"/>
</dbReference>
<evidence type="ECO:0000259" key="4">
    <source>
        <dbReference type="PROSITE" id="PS00662"/>
    </source>
</evidence>
<evidence type="ECO:0000313" key="6">
    <source>
        <dbReference type="Proteomes" id="UP001365405"/>
    </source>
</evidence>
<dbReference type="InterPro" id="IPR001482">
    <property type="entry name" value="T2SS/T4SS_dom"/>
</dbReference>
<protein>
    <submittedName>
        <fullName evidence="5">GspE/PulE family protein</fullName>
    </submittedName>
</protein>
<dbReference type="SUPFAM" id="SSF160246">
    <property type="entry name" value="EspE N-terminal domain-like"/>
    <property type="match status" value="1"/>
</dbReference>
<dbReference type="Gene3D" id="3.40.50.300">
    <property type="entry name" value="P-loop containing nucleotide triphosphate hydrolases"/>
    <property type="match status" value="1"/>
</dbReference>
<dbReference type="EMBL" id="JBBUTH010000009">
    <property type="protein sequence ID" value="MEK8052496.1"/>
    <property type="molecule type" value="Genomic_DNA"/>
</dbReference>
<keyword evidence="6" id="KW-1185">Reference proteome</keyword>
<proteinExistence type="inferred from homology"/>
<dbReference type="InterPro" id="IPR027417">
    <property type="entry name" value="P-loop_NTPase"/>
</dbReference>
<dbReference type="RefSeq" id="WP_341412202.1">
    <property type="nucleotide sequence ID" value="NZ_JBBUTH010000009.1"/>
</dbReference>
<dbReference type="SUPFAM" id="SSF52540">
    <property type="entry name" value="P-loop containing nucleoside triphosphate hydrolases"/>
    <property type="match status" value="1"/>
</dbReference>
<dbReference type="Pfam" id="PF05157">
    <property type="entry name" value="MshEN"/>
    <property type="match status" value="1"/>
</dbReference>
<evidence type="ECO:0000256" key="3">
    <source>
        <dbReference type="ARBA" id="ARBA00022840"/>
    </source>
</evidence>
<dbReference type="Gene3D" id="3.30.450.90">
    <property type="match status" value="1"/>
</dbReference>
<dbReference type="Proteomes" id="UP001365405">
    <property type="component" value="Unassembled WGS sequence"/>
</dbReference>
<feature type="domain" description="Bacterial type II secretion system protein E" evidence="4">
    <location>
        <begin position="390"/>
        <end position="404"/>
    </location>
</feature>
<evidence type="ECO:0000256" key="1">
    <source>
        <dbReference type="ARBA" id="ARBA00006611"/>
    </source>
</evidence>
<comment type="caution">
    <text evidence="5">The sequence shown here is derived from an EMBL/GenBank/DDBJ whole genome shotgun (WGS) entry which is preliminary data.</text>
</comment>
<evidence type="ECO:0000256" key="2">
    <source>
        <dbReference type="ARBA" id="ARBA00022741"/>
    </source>
</evidence>
<dbReference type="PANTHER" id="PTHR30258">
    <property type="entry name" value="TYPE II SECRETION SYSTEM PROTEIN GSPE-RELATED"/>
    <property type="match status" value="1"/>
</dbReference>
<organism evidence="5 6">
    <name type="scientific">Pseudaquabacterium inlustre</name>
    <dbReference type="NCBI Taxonomy" id="2984192"/>
    <lineage>
        <taxon>Bacteria</taxon>
        <taxon>Pseudomonadati</taxon>
        <taxon>Pseudomonadota</taxon>
        <taxon>Betaproteobacteria</taxon>
        <taxon>Burkholderiales</taxon>
        <taxon>Sphaerotilaceae</taxon>
        <taxon>Pseudaquabacterium</taxon>
    </lineage>
</organism>